<dbReference type="Pfam" id="PF07195">
    <property type="entry name" value="FliD_C"/>
    <property type="match status" value="1"/>
</dbReference>
<name>A0ABQ3YQ52_9ACTN</name>
<comment type="similarity">
    <text evidence="1 5">Belongs to the FliD family.</text>
</comment>
<evidence type="ECO:0000259" key="6">
    <source>
        <dbReference type="Pfam" id="PF02465"/>
    </source>
</evidence>
<comment type="function">
    <text evidence="5">Required for morphogenesis and for the elongation of the flagellar filament by facilitating polymerization of the flagellin monomers at the tip of growing filament. Forms a capping structure, which prevents flagellin subunits (transported through the central channel of the flagellum) from leaking out without polymerization at the distal end.</text>
</comment>
<comment type="subunit">
    <text evidence="2 5">Homopentamer.</text>
</comment>
<evidence type="ECO:0000259" key="7">
    <source>
        <dbReference type="Pfam" id="PF07195"/>
    </source>
</evidence>
<keyword evidence="3" id="KW-0175">Coiled coil</keyword>
<accession>A0ABQ3YQ52</accession>
<evidence type="ECO:0000256" key="1">
    <source>
        <dbReference type="ARBA" id="ARBA00009764"/>
    </source>
</evidence>
<dbReference type="PANTHER" id="PTHR30288">
    <property type="entry name" value="FLAGELLAR CAP/ASSEMBLY PROTEIN FLID"/>
    <property type="match status" value="1"/>
</dbReference>
<sequence length="453" mass="47008">MITQLMSVEAQPQNRLKAKVTTAQTAVASYQSVNTKAAALKNAGDALSQLSTWRSIKATSSSTSVTASTSSNLNSSTGSLTFNVTALASKQSTTMKVSTTLVDSDNDGKTDNPTPLNVPDSITLTKGTYDSNGVFTGSGTPVSIDISADKSAAGIAKAINAAGAGASAYVMKTGDDEGVLQINSSASGAANGFQIDGLDTAGVNGESPATTYAKDATLEVAGGGGTSYTVNSSTNTFSNLMAGVTLVVSKEENNVTVDVANDNGAIADKFQALVDSANAMLSEIGNQTAYDPSTKKGSPLTGDFAVRDMSQKILSGVSTGLSWKTQKDAGEDVSAKIKSLKELGIELDSTGQLSFDRARFLNTYTTDPARAKEAGMALGDKFEALGDAMTTNLKSVITGRNNEITSLNDQIDNWDVRLKAKREALQKQYSDLEVSLGKLKDQSNWLSGQLAGL</sequence>
<comment type="caution">
    <text evidence="8">The sequence shown here is derived from an EMBL/GenBank/DDBJ whole genome shotgun (WGS) entry which is preliminary data.</text>
</comment>
<dbReference type="InterPro" id="IPR010809">
    <property type="entry name" value="FliD_C"/>
</dbReference>
<feature type="domain" description="Flagellar hook-associated protein 2 C-terminal" evidence="7">
    <location>
        <begin position="213"/>
        <end position="440"/>
    </location>
</feature>
<dbReference type="PANTHER" id="PTHR30288:SF0">
    <property type="entry name" value="FLAGELLAR HOOK-ASSOCIATED PROTEIN 2"/>
    <property type="match status" value="1"/>
</dbReference>
<comment type="subcellular location">
    <subcellularLocation>
        <location evidence="5">Secreted</location>
    </subcellularLocation>
    <subcellularLocation>
        <location evidence="5">Bacterial flagellum</location>
    </subcellularLocation>
</comment>
<evidence type="ECO:0000256" key="3">
    <source>
        <dbReference type="ARBA" id="ARBA00023054"/>
    </source>
</evidence>
<dbReference type="InterPro" id="IPR003481">
    <property type="entry name" value="FliD_N"/>
</dbReference>
<keyword evidence="4 5" id="KW-0975">Bacterial flagellum</keyword>
<evidence type="ECO:0000256" key="2">
    <source>
        <dbReference type="ARBA" id="ARBA00011255"/>
    </source>
</evidence>
<protein>
    <recommendedName>
        <fullName evidence="5">Flagellar hook-associated protein 2</fullName>
        <shortName evidence="5">HAP2</shortName>
    </recommendedName>
    <alternativeName>
        <fullName evidence="5">Flagellar cap protein</fullName>
    </alternativeName>
</protein>
<evidence type="ECO:0000313" key="9">
    <source>
        <dbReference type="Proteomes" id="UP000637628"/>
    </source>
</evidence>
<dbReference type="Pfam" id="PF02465">
    <property type="entry name" value="FliD_N"/>
    <property type="match status" value="1"/>
</dbReference>
<organism evidence="8 9">
    <name type="scientific">Paractinoplanes durhamensis</name>
    <dbReference type="NCBI Taxonomy" id="113563"/>
    <lineage>
        <taxon>Bacteria</taxon>
        <taxon>Bacillati</taxon>
        <taxon>Actinomycetota</taxon>
        <taxon>Actinomycetes</taxon>
        <taxon>Micromonosporales</taxon>
        <taxon>Micromonosporaceae</taxon>
        <taxon>Paractinoplanes</taxon>
    </lineage>
</organism>
<feature type="domain" description="Flagellar hook-associated protein 2 N-terminal" evidence="6">
    <location>
        <begin position="1"/>
        <end position="91"/>
    </location>
</feature>
<gene>
    <name evidence="8" type="ORF">Adu01nite_10140</name>
</gene>
<dbReference type="EMBL" id="BOML01000009">
    <property type="protein sequence ID" value="GID99663.1"/>
    <property type="molecule type" value="Genomic_DNA"/>
</dbReference>
<dbReference type="Proteomes" id="UP000637628">
    <property type="component" value="Unassembled WGS sequence"/>
</dbReference>
<keyword evidence="5" id="KW-0964">Secreted</keyword>
<reference evidence="8 9" key="1">
    <citation type="submission" date="2021-01" db="EMBL/GenBank/DDBJ databases">
        <title>Whole genome shotgun sequence of Actinoplanes durhamensis NBRC 14914.</title>
        <authorList>
            <person name="Komaki H."/>
            <person name="Tamura T."/>
        </authorList>
    </citation>
    <scope>NUCLEOTIDE SEQUENCE [LARGE SCALE GENOMIC DNA]</scope>
    <source>
        <strain evidence="8 9">NBRC 14914</strain>
    </source>
</reference>
<proteinExistence type="inferred from homology"/>
<evidence type="ECO:0000256" key="5">
    <source>
        <dbReference type="RuleBase" id="RU362066"/>
    </source>
</evidence>
<keyword evidence="9" id="KW-1185">Reference proteome</keyword>
<dbReference type="InterPro" id="IPR040026">
    <property type="entry name" value="FliD"/>
</dbReference>
<evidence type="ECO:0000256" key="4">
    <source>
        <dbReference type="ARBA" id="ARBA00023143"/>
    </source>
</evidence>
<evidence type="ECO:0000313" key="8">
    <source>
        <dbReference type="EMBL" id="GID99663.1"/>
    </source>
</evidence>